<dbReference type="PROSITE" id="PS51257">
    <property type="entry name" value="PROKAR_LIPOPROTEIN"/>
    <property type="match status" value="1"/>
</dbReference>
<feature type="signal peptide" evidence="1">
    <location>
        <begin position="1"/>
        <end position="23"/>
    </location>
</feature>
<organism evidence="3 4">
    <name type="scientific">Geomicrobium sediminis</name>
    <dbReference type="NCBI Taxonomy" id="1347788"/>
    <lineage>
        <taxon>Bacteria</taxon>
        <taxon>Bacillati</taxon>
        <taxon>Bacillota</taxon>
        <taxon>Bacilli</taxon>
        <taxon>Bacillales</taxon>
        <taxon>Geomicrobium</taxon>
    </lineage>
</organism>
<accession>A0ABS2PI40</accession>
<comment type="caution">
    <text evidence="3">The sequence shown here is derived from an EMBL/GenBank/DDBJ whole genome shotgun (WGS) entry which is preliminary data.</text>
</comment>
<dbReference type="Gene3D" id="3.10.105.10">
    <property type="entry name" value="Dipeptide-binding Protein, Domain 3"/>
    <property type="match status" value="1"/>
</dbReference>
<dbReference type="Pfam" id="PF00496">
    <property type="entry name" value="SBP_bac_5"/>
    <property type="match status" value="1"/>
</dbReference>
<dbReference type="InterPro" id="IPR030678">
    <property type="entry name" value="Peptide/Ni-bd"/>
</dbReference>
<evidence type="ECO:0000259" key="2">
    <source>
        <dbReference type="Pfam" id="PF00496"/>
    </source>
</evidence>
<name>A0ABS2PI40_9BACL</name>
<dbReference type="EMBL" id="JAFBEC010000021">
    <property type="protein sequence ID" value="MBM7635009.1"/>
    <property type="molecule type" value="Genomic_DNA"/>
</dbReference>
<evidence type="ECO:0000256" key="1">
    <source>
        <dbReference type="SAM" id="SignalP"/>
    </source>
</evidence>
<dbReference type="PIRSF" id="PIRSF002741">
    <property type="entry name" value="MppA"/>
    <property type="match status" value="1"/>
</dbReference>
<gene>
    <name evidence="3" type="ORF">JOD17_004152</name>
</gene>
<sequence>MIKRTYLFTGMLLFVLIAACSNGNVKSESDELVIAWPQDIGAMDPRGYGASQMFAQNLIFESLVQYNAEGEIEPLLAEDWQQSEDGKTTTFYLREDVQFSDGSPFNADDVKANFDKVLDNRERHAWLELANQLQEVNVIDEYTVELTLSEAYYPLFEELALVRPFRIAKEVDGQYVGTGVYELEQHDRDERAVFSGNEHYWSDSPDVDRLVVQVIPDSESRMMALDNGEIDLVYGNGLLSMDAIQYFEDQEGFTVNQSNPQATRTAVLNTNRGPLEELSVRQAFIHSFNTNQVVEDVFYGTEEPATALFGDHVPYMPSVDPYDFDSNRAEQLLEEAGWNLGEDGFRVKDGKHLSLSYVYDANDAIQRTIGEWLQQGASQVGISVQLEGVDNQAYLNAQKSGEFDVIYQETWGAPYDPHAFVSSMRIPAHADYQAQLGLEKKTEIDEMIDQVFIATEESKRTDLYDEILQEIHDQAVYLPISYTSTIAVYHEGISGVEFAPIPYEFQLEKVQKNAPDA</sequence>
<proteinExistence type="predicted"/>
<dbReference type="SUPFAM" id="SSF53850">
    <property type="entry name" value="Periplasmic binding protein-like II"/>
    <property type="match status" value="1"/>
</dbReference>
<dbReference type="RefSeq" id="WP_204699750.1">
    <property type="nucleotide sequence ID" value="NZ_JAFBEC010000021.1"/>
</dbReference>
<dbReference type="Gene3D" id="3.40.190.10">
    <property type="entry name" value="Periplasmic binding protein-like II"/>
    <property type="match status" value="1"/>
</dbReference>
<dbReference type="InterPro" id="IPR011980">
    <property type="entry name" value="CntA-like"/>
</dbReference>
<evidence type="ECO:0000313" key="3">
    <source>
        <dbReference type="EMBL" id="MBM7635009.1"/>
    </source>
</evidence>
<dbReference type="InterPro" id="IPR039424">
    <property type="entry name" value="SBP_5"/>
</dbReference>
<dbReference type="PANTHER" id="PTHR30290:SF37">
    <property type="entry name" value="NICKEL-BINDING PERIPLASMIC PROTEIN"/>
    <property type="match status" value="1"/>
</dbReference>
<keyword evidence="1" id="KW-0732">Signal</keyword>
<dbReference type="PANTHER" id="PTHR30290">
    <property type="entry name" value="PERIPLASMIC BINDING COMPONENT OF ABC TRANSPORTER"/>
    <property type="match status" value="1"/>
</dbReference>
<dbReference type="InterPro" id="IPR000914">
    <property type="entry name" value="SBP_5_dom"/>
</dbReference>
<evidence type="ECO:0000313" key="4">
    <source>
        <dbReference type="Proteomes" id="UP000741863"/>
    </source>
</evidence>
<dbReference type="Proteomes" id="UP000741863">
    <property type="component" value="Unassembled WGS sequence"/>
</dbReference>
<reference evidence="3 4" key="1">
    <citation type="submission" date="2021-01" db="EMBL/GenBank/DDBJ databases">
        <title>Genomic Encyclopedia of Type Strains, Phase IV (KMG-IV): sequencing the most valuable type-strain genomes for metagenomic binning, comparative biology and taxonomic classification.</title>
        <authorList>
            <person name="Goeker M."/>
        </authorList>
    </citation>
    <scope>NUCLEOTIDE SEQUENCE [LARGE SCALE GENOMIC DNA]</scope>
    <source>
        <strain evidence="3 4">DSM 25540</strain>
    </source>
</reference>
<dbReference type="NCBIfam" id="TIGR02294">
    <property type="entry name" value="nickel_nikA"/>
    <property type="match status" value="1"/>
</dbReference>
<feature type="chain" id="PRO_5045958844" evidence="1">
    <location>
        <begin position="24"/>
        <end position="517"/>
    </location>
</feature>
<feature type="domain" description="Solute-binding protein family 5" evidence="2">
    <location>
        <begin position="71"/>
        <end position="427"/>
    </location>
</feature>
<protein>
    <submittedName>
        <fullName evidence="3">Nickel transport system substrate-binding protein</fullName>
    </submittedName>
</protein>
<keyword evidence="4" id="KW-1185">Reference proteome</keyword>
<dbReference type="CDD" id="cd08489">
    <property type="entry name" value="PBP2_NikA"/>
    <property type="match status" value="1"/>
</dbReference>